<dbReference type="Gene3D" id="1.10.357.10">
    <property type="entry name" value="Tetracycline Repressor, domain 2"/>
    <property type="match status" value="1"/>
</dbReference>
<gene>
    <name evidence="1" type="ORF">SAMN05660642_01336</name>
</gene>
<dbReference type="EMBL" id="FNHE01000003">
    <property type="protein sequence ID" value="SDM01485.1"/>
    <property type="molecule type" value="Genomic_DNA"/>
</dbReference>
<evidence type="ECO:0000313" key="2">
    <source>
        <dbReference type="Proteomes" id="UP000198680"/>
    </source>
</evidence>
<dbReference type="AlphaFoldDB" id="A0A1G9PTM6"/>
<sequence length="268" mass="30352">MPEDDLSAVLTNVAADARPVTRTKIANSPETRAFLDIGLLLLCDDLLDHRGPDLMDDHDAGTRLFAGLSQARLIERAEHEDARREHPRMLTVGMFRDRWRYKSRYTEDLIAYLLRPALVEHTIHDVAEAAKGLPEDLPFADLVRQMVERVMAVTLDDPLWGLRTVVWVALPNHPRVQMFLKAQYEEWIAYWTVLYERLAGRFGLQLRPEYTWHDVAEVFHALAEGARLRARATGSATALSSGDNVLVGAIHMLLPGLFVNPEATTRKP</sequence>
<organism evidence="1 2">
    <name type="scientific">Geodermatophilus siccatus</name>
    <dbReference type="NCBI Taxonomy" id="1137991"/>
    <lineage>
        <taxon>Bacteria</taxon>
        <taxon>Bacillati</taxon>
        <taxon>Actinomycetota</taxon>
        <taxon>Actinomycetes</taxon>
        <taxon>Geodermatophilales</taxon>
        <taxon>Geodermatophilaceae</taxon>
        <taxon>Geodermatophilus</taxon>
    </lineage>
</organism>
<accession>A0A1G9PTM6</accession>
<protein>
    <submittedName>
        <fullName evidence="1">Uncharacterized protein</fullName>
    </submittedName>
</protein>
<name>A0A1G9PTM6_9ACTN</name>
<keyword evidence="2" id="KW-1185">Reference proteome</keyword>
<dbReference type="Proteomes" id="UP000198680">
    <property type="component" value="Unassembled WGS sequence"/>
</dbReference>
<evidence type="ECO:0000313" key="1">
    <source>
        <dbReference type="EMBL" id="SDM01485.1"/>
    </source>
</evidence>
<dbReference type="OrthoDB" id="3207819at2"/>
<proteinExistence type="predicted"/>
<dbReference type="RefSeq" id="WP_091215480.1">
    <property type="nucleotide sequence ID" value="NZ_FNHE01000003.1"/>
</dbReference>
<reference evidence="2" key="1">
    <citation type="submission" date="2016-10" db="EMBL/GenBank/DDBJ databases">
        <authorList>
            <person name="Varghese N."/>
            <person name="Submissions S."/>
        </authorList>
    </citation>
    <scope>NUCLEOTIDE SEQUENCE [LARGE SCALE GENOMIC DNA]</scope>
    <source>
        <strain evidence="2">DSM 45419</strain>
    </source>
</reference>